<dbReference type="Pfam" id="PF21521">
    <property type="entry name" value="MYO6_lever"/>
    <property type="match status" value="1"/>
</dbReference>
<evidence type="ECO:0000256" key="20">
    <source>
        <dbReference type="ARBA" id="ARBA00022860"/>
    </source>
</evidence>
<dbReference type="FunFam" id="3.40.850.10:FF:000018">
    <property type="entry name" value="unconventional myosin-VI isoform X1"/>
    <property type="match status" value="1"/>
</dbReference>
<evidence type="ECO:0000256" key="31">
    <source>
        <dbReference type="ARBA" id="ARBA00030027"/>
    </source>
</evidence>
<evidence type="ECO:0000256" key="1">
    <source>
        <dbReference type="ARBA" id="ARBA00004105"/>
    </source>
</evidence>
<keyword evidence="16" id="KW-0254">Endocytosis</keyword>
<dbReference type="InterPro" id="IPR049016">
    <property type="entry name" value="MYO6_lever"/>
</dbReference>
<dbReference type="Gene3D" id="3.30.70.1590">
    <property type="match status" value="1"/>
</dbReference>
<dbReference type="GO" id="GO:0007605">
    <property type="term" value="P:sensory perception of sound"/>
    <property type="evidence" value="ECO:0007669"/>
    <property type="project" value="UniProtKB-KW"/>
</dbReference>
<dbReference type="InterPro" id="IPR008989">
    <property type="entry name" value="Myosin_S1_N"/>
</dbReference>
<comment type="subcellular location">
    <subcellularLocation>
        <location evidence="5">Cell projection</location>
        <location evidence="5">Filopodium</location>
    </subcellularLocation>
    <subcellularLocation>
        <location evidence="1">Cell projection</location>
        <location evidence="1">Microvillus</location>
    </subcellularLocation>
    <subcellularLocation>
        <location evidence="9">Cell projection</location>
        <location evidence="9">Ruffle membrane</location>
    </subcellularLocation>
    <subcellularLocation>
        <location evidence="6">Cytoplasm</location>
        <location evidence="6">Cytosol</location>
    </subcellularLocation>
    <subcellularLocation>
        <location evidence="7">Cytoplasm</location>
        <location evidence="7">Perinuclear region</location>
    </subcellularLocation>
    <subcellularLocation>
        <location evidence="3">Cytoplasmic vesicle</location>
        <location evidence="3">Clathrin-coated vesicle</location>
    </subcellularLocation>
    <subcellularLocation>
        <location evidence="4">Golgi apparatus</location>
        <location evidence="4">trans-Golgi network membrane</location>
        <topology evidence="4">Peripheral membrane protein</topology>
    </subcellularLocation>
    <subcellularLocation>
        <location evidence="8">Membrane</location>
        <location evidence="8">Clathrin-coated pit</location>
    </subcellularLocation>
    <subcellularLocation>
        <location evidence="2">Nucleus</location>
    </subcellularLocation>
</comment>
<dbReference type="GO" id="GO:0030139">
    <property type="term" value="C:endocytic vesicle"/>
    <property type="evidence" value="ECO:0007669"/>
    <property type="project" value="TreeGrafter"/>
</dbReference>
<dbReference type="GO" id="GO:0005829">
    <property type="term" value="C:cytosol"/>
    <property type="evidence" value="ECO:0007669"/>
    <property type="project" value="UniProtKB-SubCell"/>
</dbReference>
<dbReference type="GO" id="GO:0015031">
    <property type="term" value="P:protein transport"/>
    <property type="evidence" value="ECO:0007669"/>
    <property type="project" value="UniProtKB-KW"/>
</dbReference>
<dbReference type="GO" id="GO:0005634">
    <property type="term" value="C:nucleus"/>
    <property type="evidence" value="ECO:0007669"/>
    <property type="project" value="UniProtKB-SubCell"/>
</dbReference>
<dbReference type="GeneTree" id="ENSGT00940000168150"/>
<dbReference type="Gene3D" id="1.10.10.820">
    <property type="match status" value="1"/>
</dbReference>
<keyword evidence="33" id="KW-0175">Coiled coil</keyword>
<keyword evidence="23 32" id="KW-0518">Myosin</keyword>
<dbReference type="Pfam" id="PF16521">
    <property type="entry name" value="Myosin-VI_CBD"/>
    <property type="match status" value="1"/>
</dbReference>
<dbReference type="FunFam" id="3.40.850.10:FF:000030">
    <property type="entry name" value="unconventional myosin-VI isoform X1"/>
    <property type="match status" value="1"/>
</dbReference>
<dbReference type="InterPro" id="IPR027417">
    <property type="entry name" value="P-loop_NTPase"/>
</dbReference>
<keyword evidence="22" id="KW-0333">Golgi apparatus</keyword>
<keyword evidence="29" id="KW-0966">Cell projection</keyword>
<dbReference type="InterPro" id="IPR036114">
    <property type="entry name" value="MYSc_Myo6"/>
</dbReference>
<keyword evidence="24" id="KW-0472">Membrane</keyword>
<keyword evidence="21" id="KW-0653">Protein transport</keyword>
<evidence type="ECO:0000256" key="25">
    <source>
        <dbReference type="ARBA" id="ARBA00023175"/>
    </source>
</evidence>
<keyword evidence="38" id="KW-1185">Reference proteome</keyword>
<dbReference type="GO" id="GO:0032587">
    <property type="term" value="C:ruffle membrane"/>
    <property type="evidence" value="ECO:0007669"/>
    <property type="project" value="UniProtKB-SubCell"/>
</dbReference>
<gene>
    <name evidence="37" type="primary">myo6a</name>
</gene>
<evidence type="ECO:0000256" key="27">
    <source>
        <dbReference type="ARBA" id="ARBA00023203"/>
    </source>
</evidence>
<dbReference type="CDD" id="cd21759">
    <property type="entry name" value="CBD_MYO6-like"/>
    <property type="match status" value="1"/>
</dbReference>
<evidence type="ECO:0000256" key="28">
    <source>
        <dbReference type="ARBA" id="ARBA00023242"/>
    </source>
</evidence>
<keyword evidence="18 32" id="KW-0547">Nucleotide-binding</keyword>
<dbReference type="SMART" id="SM00242">
    <property type="entry name" value="MYSc"/>
    <property type="match status" value="1"/>
</dbReference>
<name>A0A8C4RHB5_ERPCA</name>
<dbReference type="InterPro" id="IPR001609">
    <property type="entry name" value="Myosin_head_motor_dom-like"/>
</dbReference>
<keyword evidence="12" id="KW-0813">Transport</keyword>
<organism evidence="37 38">
    <name type="scientific">Erpetoichthys calabaricus</name>
    <name type="common">Rope fish</name>
    <name type="synonym">Calamoichthys calabaricus</name>
    <dbReference type="NCBI Taxonomy" id="27687"/>
    <lineage>
        <taxon>Eukaryota</taxon>
        <taxon>Metazoa</taxon>
        <taxon>Chordata</taxon>
        <taxon>Craniata</taxon>
        <taxon>Vertebrata</taxon>
        <taxon>Euteleostomi</taxon>
        <taxon>Actinopterygii</taxon>
        <taxon>Polypteriformes</taxon>
        <taxon>Polypteridae</taxon>
        <taxon>Erpetoichthys</taxon>
    </lineage>
</organism>
<evidence type="ECO:0000256" key="33">
    <source>
        <dbReference type="SAM" id="Coils"/>
    </source>
</evidence>
<evidence type="ECO:0000256" key="19">
    <source>
        <dbReference type="ARBA" id="ARBA00022840"/>
    </source>
</evidence>
<evidence type="ECO:0000256" key="12">
    <source>
        <dbReference type="ARBA" id="ARBA00022448"/>
    </source>
</evidence>
<evidence type="ECO:0000256" key="14">
    <source>
        <dbReference type="ARBA" id="ARBA00022490"/>
    </source>
</evidence>
<dbReference type="CDD" id="cd01382">
    <property type="entry name" value="MYSc_Myo6"/>
    <property type="match status" value="1"/>
</dbReference>
<evidence type="ECO:0000256" key="26">
    <source>
        <dbReference type="ARBA" id="ARBA00023176"/>
    </source>
</evidence>
<dbReference type="GO" id="GO:0030175">
    <property type="term" value="C:filopodium"/>
    <property type="evidence" value="ECO:0007669"/>
    <property type="project" value="UniProtKB-SubCell"/>
</dbReference>
<dbReference type="GO" id="GO:0042472">
    <property type="term" value="P:inner ear morphogenesis"/>
    <property type="evidence" value="ECO:0007669"/>
    <property type="project" value="TreeGrafter"/>
</dbReference>
<evidence type="ECO:0000256" key="4">
    <source>
        <dbReference type="ARBA" id="ARBA00004150"/>
    </source>
</evidence>
<feature type="region of interest" description="Actin-binding" evidence="32">
    <location>
        <begin position="650"/>
        <end position="672"/>
    </location>
</feature>
<dbReference type="GO" id="GO:0030048">
    <property type="term" value="P:actin filament-based movement"/>
    <property type="evidence" value="ECO:0007669"/>
    <property type="project" value="TreeGrafter"/>
</dbReference>
<evidence type="ECO:0000256" key="34">
    <source>
        <dbReference type="SAM" id="MobiDB-lite"/>
    </source>
</evidence>
<dbReference type="GO" id="GO:0016459">
    <property type="term" value="C:myosin complex"/>
    <property type="evidence" value="ECO:0007669"/>
    <property type="project" value="UniProtKB-KW"/>
</dbReference>
<evidence type="ECO:0000256" key="2">
    <source>
        <dbReference type="ARBA" id="ARBA00004123"/>
    </source>
</evidence>
<feature type="domain" description="Myosin motor" evidence="35">
    <location>
        <begin position="57"/>
        <end position="770"/>
    </location>
</feature>
<evidence type="ECO:0000256" key="3">
    <source>
        <dbReference type="ARBA" id="ARBA00004132"/>
    </source>
</evidence>
<dbReference type="Proteomes" id="UP000694620">
    <property type="component" value="Chromosome 3"/>
</dbReference>
<evidence type="ECO:0000256" key="7">
    <source>
        <dbReference type="ARBA" id="ARBA00004556"/>
    </source>
</evidence>
<evidence type="ECO:0000256" key="29">
    <source>
        <dbReference type="ARBA" id="ARBA00023273"/>
    </source>
</evidence>
<reference evidence="37" key="3">
    <citation type="submission" date="2025-09" db="UniProtKB">
        <authorList>
            <consortium name="Ensembl"/>
        </authorList>
    </citation>
    <scope>IDENTIFICATION</scope>
</reference>
<evidence type="ECO:0000256" key="21">
    <source>
        <dbReference type="ARBA" id="ARBA00022927"/>
    </source>
</evidence>
<accession>A0A8C4RHB5</accession>
<keyword evidence="13" id="KW-1003">Cell membrane</keyword>
<keyword evidence="20" id="KW-0112">Calmodulin-binding</keyword>
<evidence type="ECO:0000256" key="11">
    <source>
        <dbReference type="ARBA" id="ARBA00015382"/>
    </source>
</evidence>
<protein>
    <recommendedName>
        <fullName evidence="11">Unconventional myosin-VI</fullName>
    </recommendedName>
    <alternativeName>
        <fullName evidence="31">Unconventional myosin-6</fullName>
    </alternativeName>
</protein>
<evidence type="ECO:0000256" key="23">
    <source>
        <dbReference type="ARBA" id="ARBA00023123"/>
    </source>
</evidence>
<dbReference type="PROSITE" id="PS50096">
    <property type="entry name" value="IQ"/>
    <property type="match status" value="1"/>
</dbReference>
<keyword evidence="25 32" id="KW-0505">Motor protein</keyword>
<dbReference type="GO" id="GO:0005905">
    <property type="term" value="C:clathrin-coated pit"/>
    <property type="evidence" value="ECO:0007669"/>
    <property type="project" value="UniProtKB-SubCell"/>
</dbReference>
<evidence type="ECO:0000256" key="8">
    <source>
        <dbReference type="ARBA" id="ARBA00004600"/>
    </source>
</evidence>
<dbReference type="Gene3D" id="3.40.850.10">
    <property type="entry name" value="Kinesin motor domain"/>
    <property type="match status" value="2"/>
</dbReference>
<feature type="region of interest" description="Disordered" evidence="34">
    <location>
        <begin position="1080"/>
        <end position="1111"/>
    </location>
</feature>
<keyword evidence="30" id="KW-0968">Cytoplasmic vesicle</keyword>
<keyword evidence="15" id="KW-0597">Phosphoprotein</keyword>
<dbReference type="GO" id="GO:0042491">
    <property type="term" value="P:inner ear auditory receptor cell differentiation"/>
    <property type="evidence" value="ECO:0007669"/>
    <property type="project" value="TreeGrafter"/>
</dbReference>
<dbReference type="GO" id="GO:0007015">
    <property type="term" value="P:actin filament organization"/>
    <property type="evidence" value="ECO:0007669"/>
    <property type="project" value="TreeGrafter"/>
</dbReference>
<evidence type="ECO:0000256" key="24">
    <source>
        <dbReference type="ARBA" id="ARBA00023136"/>
    </source>
</evidence>
<dbReference type="InterPro" id="IPR004009">
    <property type="entry name" value="SH3_Myosin"/>
</dbReference>
<evidence type="ECO:0000256" key="16">
    <source>
        <dbReference type="ARBA" id="ARBA00022583"/>
    </source>
</evidence>
<evidence type="ECO:0000256" key="6">
    <source>
        <dbReference type="ARBA" id="ARBA00004514"/>
    </source>
</evidence>
<evidence type="ECO:0000259" key="36">
    <source>
        <dbReference type="PROSITE" id="PS51844"/>
    </source>
</evidence>
<sequence length="1239" mass="143226">MDDGKPVWAPHPTDGFQLGTIIDIGADSLTIEPLNQKGKTFLAPINQVFPAEDDSEKSVEDNCSLMYLNEATLLNNIKVRYGKNHIYTYVANILIAVNPYYDINKLYSSETIKKYQGKSLGTLPPHVYAVADKAFRDMKVLKLSQSIIVSGESGAGKTENTKFVLRYLTESYGTGQDIDERIVEANPLLEAFGNAKTVRNNNSSRFGKFVEIHFNEKNSVVGGFVSHYLLEKSRICVQSKEERNYHIFYRLCAGASEDIREQFHLNSPDNFRYLNRGCTRFFATKETDKQILQNRKSPEHLKGGSLKDPLLDDQCDFNRMCIAMKKIGLNDVEKLDLFRVVAGVLHLGNIDFEEAGSTSGGCILKKKSSQAVENCAELLGLCEEDLRVSLTTRVMLTTAGGTKGTVIKVPLKVEQANNARDALAKAVYSRLFDHVVKRVNQCFPFETSSCFIGVLDIAGFEYFEHNSFEQFCINYCNEKLQQFFNERILKEEQELYQREGLGVNEVHYVDNQDCIDLIEAKLVGILDILDEENRLPQPSDQHFADVVHKKHKDHFRLTVPRKSKLAVHRNVRDDEGFIVRHFAGAVCYETTQFVEKNNDALHMSLECLVSESKDKFMRELFENTNNIKDSKQKAGKLGFISVGNKFKTQLNILLEKLRSTGSSFIRCVKPNLKMVSHQFEGAQILSQLQCSGMVSVLDLMQGGFPSRAPFHELYNMYKKYMPAKLSRLDPRLFCKALFRALGLNENDYKFGLTRVFFRPGKFAEFDQIMKSDPDHLADLVERVNKWLICSRWKKVQWCALSVIKLKNKMKYRADACIKMQKTVRMWLCRKKHKPRINGLVKVKTLLKRIHEFNEVVNTLKEGKQEMSKQVQDLDVSISQLMAKIKAYEMTRWDIDKEYEALVKRSGQLLTALQKKKQEEEEVERLRRIQEEMEHERKRREEEELQRKKEEEERRLYKNELMVYADFDQAEMEIQLAAEREEEVQRQAILEQERRDRELALRIAQSEAELISDETLSDSGLRRGPQVQANKATVGSKKYELSKWKYAELRDAINTSCDIELLAACREEFHRRLKVYHAWKSKNKKRNAETEQRAPKSVTDYAQQNPAPPLPARHQEIAMNRQQRYFRIPFIRPADQYKDPQNKKKGWWYAHFDGPWIARQMELHPDKQPILLVAGKDDMEMCELSLEETGLTRKRGAEILPRQFEEIWERCGGIQYLRSAIEKKQAKPTYATAMLQSLLQ</sequence>
<dbReference type="PROSITE" id="PS51844">
    <property type="entry name" value="SH3_LIKE"/>
    <property type="match status" value="1"/>
</dbReference>
<evidence type="ECO:0000256" key="5">
    <source>
        <dbReference type="ARBA" id="ARBA00004486"/>
    </source>
</evidence>
<feature type="coiled-coil region" evidence="33">
    <location>
        <begin position="908"/>
        <end position="986"/>
    </location>
</feature>
<dbReference type="FunFam" id="1.20.120.720:FF:000005">
    <property type="entry name" value="unconventional myosin-VI isoform X1"/>
    <property type="match status" value="1"/>
</dbReference>
<keyword evidence="28" id="KW-0539">Nucleus</keyword>
<dbReference type="CDD" id="cd22294">
    <property type="entry name" value="MYO6_MIU_linker"/>
    <property type="match status" value="1"/>
</dbReference>
<dbReference type="Gene3D" id="6.10.220.10">
    <property type="match status" value="1"/>
</dbReference>
<evidence type="ECO:0000256" key="9">
    <source>
        <dbReference type="ARBA" id="ARBA00004632"/>
    </source>
</evidence>
<dbReference type="GO" id="GO:0005794">
    <property type="term" value="C:Golgi apparatus"/>
    <property type="evidence" value="ECO:0007669"/>
    <property type="project" value="UniProtKB-SubCell"/>
</dbReference>
<dbReference type="PANTHER" id="PTHR13140:SF745">
    <property type="entry name" value="UNCONVENTIONAL MYOSIN-VI"/>
    <property type="match status" value="1"/>
</dbReference>
<dbReference type="GO" id="GO:0000146">
    <property type="term" value="F:microfilament motor activity"/>
    <property type="evidence" value="ECO:0007669"/>
    <property type="project" value="TreeGrafter"/>
</dbReference>
<dbReference type="InterPro" id="IPR032412">
    <property type="entry name" value="Myosin-VI_CBD"/>
</dbReference>
<dbReference type="FunFam" id="2.30.30.360:FF:000002">
    <property type="entry name" value="Unconventional myosin-VI"/>
    <property type="match status" value="1"/>
</dbReference>
<dbReference type="PRINTS" id="PR00193">
    <property type="entry name" value="MYOSINHEAVY"/>
</dbReference>
<evidence type="ECO:0000256" key="17">
    <source>
        <dbReference type="ARBA" id="ARBA00022740"/>
    </source>
</evidence>
<dbReference type="GO" id="GO:0048471">
    <property type="term" value="C:perinuclear region of cytoplasm"/>
    <property type="evidence" value="ECO:0007669"/>
    <property type="project" value="UniProtKB-SubCell"/>
</dbReference>
<dbReference type="Ensembl" id="ENSECRT00000002099.1">
    <property type="protein sequence ID" value="ENSECRP00000002071.1"/>
    <property type="gene ID" value="ENSECRG00000001274.1"/>
</dbReference>
<evidence type="ECO:0000256" key="18">
    <source>
        <dbReference type="ARBA" id="ARBA00022741"/>
    </source>
</evidence>
<dbReference type="CDD" id="cd22249">
    <property type="entry name" value="UDM1_RNF168_RNF169-like"/>
    <property type="match status" value="1"/>
</dbReference>
<dbReference type="GO" id="GO:0005524">
    <property type="term" value="F:ATP binding"/>
    <property type="evidence" value="ECO:0007669"/>
    <property type="project" value="UniProtKB-UniRule"/>
</dbReference>
<feature type="binding site" evidence="32">
    <location>
        <begin position="151"/>
        <end position="158"/>
    </location>
    <ligand>
        <name>ATP</name>
        <dbReference type="ChEBI" id="CHEBI:30616"/>
    </ligand>
</feature>
<dbReference type="SUPFAM" id="SSF52540">
    <property type="entry name" value="P-loop containing nucleoside triphosphate hydrolases"/>
    <property type="match status" value="1"/>
</dbReference>
<evidence type="ECO:0000256" key="32">
    <source>
        <dbReference type="PROSITE-ProRule" id="PRU00782"/>
    </source>
</evidence>
<feature type="domain" description="Myosin N-terminal SH3-like" evidence="36">
    <location>
        <begin position="2"/>
        <end position="53"/>
    </location>
</feature>
<dbReference type="FunFam" id="3.30.70.1590:FF:000002">
    <property type="entry name" value="unconventional myosin-VI isoform X1"/>
    <property type="match status" value="1"/>
</dbReference>
<reference evidence="37" key="2">
    <citation type="submission" date="2025-08" db="UniProtKB">
        <authorList>
            <consortium name="Ensembl"/>
        </authorList>
    </citation>
    <scope>IDENTIFICATION</scope>
</reference>
<dbReference type="PANTHER" id="PTHR13140">
    <property type="entry name" value="MYOSIN"/>
    <property type="match status" value="1"/>
</dbReference>
<evidence type="ECO:0000256" key="13">
    <source>
        <dbReference type="ARBA" id="ARBA00022475"/>
    </source>
</evidence>
<keyword evidence="17" id="KW-1009">Hearing</keyword>
<evidence type="ECO:0000259" key="35">
    <source>
        <dbReference type="PROSITE" id="PS51456"/>
    </source>
</evidence>
<dbReference type="CDD" id="cd21958">
    <property type="entry name" value="MyUb_Myo6"/>
    <property type="match status" value="1"/>
</dbReference>
<evidence type="ECO:0000256" key="10">
    <source>
        <dbReference type="ARBA" id="ARBA00008314"/>
    </source>
</evidence>
<dbReference type="GO" id="GO:0006897">
    <property type="term" value="P:endocytosis"/>
    <property type="evidence" value="ECO:0007669"/>
    <property type="project" value="UniProtKB-KW"/>
</dbReference>
<evidence type="ECO:0000256" key="22">
    <source>
        <dbReference type="ARBA" id="ARBA00023034"/>
    </source>
</evidence>
<dbReference type="GO" id="GO:0005902">
    <property type="term" value="C:microvillus"/>
    <property type="evidence" value="ECO:0007669"/>
    <property type="project" value="UniProtKB-SubCell"/>
</dbReference>
<proteinExistence type="inferred from homology"/>
<dbReference type="GO" id="GO:0030136">
    <property type="term" value="C:clathrin-coated vesicle"/>
    <property type="evidence" value="ECO:0007669"/>
    <property type="project" value="UniProtKB-SubCell"/>
</dbReference>
<dbReference type="FunFam" id="1.10.10.820:FF:000005">
    <property type="entry name" value="unconventional myosin-VI isoform X2"/>
    <property type="match status" value="1"/>
</dbReference>
<dbReference type="Pfam" id="PF00063">
    <property type="entry name" value="Myosin_head"/>
    <property type="match status" value="1"/>
</dbReference>
<reference evidence="37" key="1">
    <citation type="submission" date="2021-06" db="EMBL/GenBank/DDBJ databases">
        <authorList>
            <consortium name="Wellcome Sanger Institute Data Sharing"/>
        </authorList>
    </citation>
    <scope>NUCLEOTIDE SEQUENCE [LARGE SCALE GENOMIC DNA]</scope>
</reference>
<dbReference type="GO" id="GO:0051015">
    <property type="term" value="F:actin filament binding"/>
    <property type="evidence" value="ECO:0007669"/>
    <property type="project" value="InterPro"/>
</dbReference>
<dbReference type="FunFam" id="1.20.58.530:FF:000006">
    <property type="entry name" value="Putative unconventional myosin-VI"/>
    <property type="match status" value="1"/>
</dbReference>
<dbReference type="AlphaFoldDB" id="A0A8C4RHB5"/>
<dbReference type="InterPro" id="IPR036961">
    <property type="entry name" value="Kinesin_motor_dom_sf"/>
</dbReference>
<comment type="similarity">
    <text evidence="10 32">Belongs to the TRAFAC class myosin-kinesin ATPase superfamily. Myosin family.</text>
</comment>
<evidence type="ECO:0000256" key="30">
    <source>
        <dbReference type="ARBA" id="ARBA00023329"/>
    </source>
</evidence>
<dbReference type="GO" id="GO:0005516">
    <property type="term" value="F:calmodulin binding"/>
    <property type="evidence" value="ECO:0007669"/>
    <property type="project" value="UniProtKB-KW"/>
</dbReference>
<dbReference type="PROSITE" id="PS51456">
    <property type="entry name" value="MYOSIN_MOTOR"/>
    <property type="match status" value="1"/>
</dbReference>
<dbReference type="Gene3D" id="1.20.120.720">
    <property type="entry name" value="Myosin VI head, motor domain, U50 subdomain"/>
    <property type="match status" value="1"/>
</dbReference>
<keyword evidence="19 32" id="KW-0067">ATP-binding</keyword>
<dbReference type="Gene3D" id="2.30.30.360">
    <property type="entry name" value="Myosin S1 fragment, N-terminal"/>
    <property type="match status" value="1"/>
</dbReference>
<keyword evidence="14" id="KW-0963">Cytoplasm</keyword>
<evidence type="ECO:0000313" key="37">
    <source>
        <dbReference type="Ensembl" id="ENSECRP00000002071.1"/>
    </source>
</evidence>
<dbReference type="Gene3D" id="1.20.58.530">
    <property type="match status" value="1"/>
</dbReference>
<evidence type="ECO:0000256" key="15">
    <source>
        <dbReference type="ARBA" id="ARBA00022553"/>
    </source>
</evidence>
<keyword evidence="27 32" id="KW-0009">Actin-binding</keyword>
<evidence type="ECO:0000313" key="38">
    <source>
        <dbReference type="Proteomes" id="UP000694620"/>
    </source>
</evidence>
<keyword evidence="26" id="KW-0168">Coated pit</keyword>